<feature type="domain" description="Endoplasmic reticulum vesicle transporter N-terminal" evidence="8">
    <location>
        <begin position="3"/>
        <end position="100"/>
    </location>
</feature>
<feature type="transmembrane region" description="Helical" evidence="6">
    <location>
        <begin position="21"/>
        <end position="43"/>
    </location>
</feature>
<dbReference type="GO" id="GO:0030134">
    <property type="term" value="C:COPII-coated ER to Golgi transport vesicle"/>
    <property type="evidence" value="ECO:0007669"/>
    <property type="project" value="TreeGrafter"/>
</dbReference>
<dbReference type="EMBL" id="BDSP01000141">
    <property type="protein sequence ID" value="GAX19949.1"/>
    <property type="molecule type" value="Genomic_DNA"/>
</dbReference>
<evidence type="ECO:0000256" key="1">
    <source>
        <dbReference type="ARBA" id="ARBA00004141"/>
    </source>
</evidence>
<feature type="transmembrane region" description="Helical" evidence="6">
    <location>
        <begin position="298"/>
        <end position="324"/>
    </location>
</feature>
<evidence type="ECO:0000256" key="2">
    <source>
        <dbReference type="ARBA" id="ARBA00005648"/>
    </source>
</evidence>
<dbReference type="GO" id="GO:0016020">
    <property type="term" value="C:membrane"/>
    <property type="evidence" value="ECO:0007669"/>
    <property type="project" value="UniProtKB-SubCell"/>
</dbReference>
<dbReference type="Proteomes" id="UP000198406">
    <property type="component" value="Unassembled WGS sequence"/>
</dbReference>
<accession>A0A1Z5K1B4</accession>
<keyword evidence="10" id="KW-1185">Reference proteome</keyword>
<dbReference type="OrthoDB" id="270930at2759"/>
<dbReference type="Pfam" id="PF13850">
    <property type="entry name" value="ERGIC_N"/>
    <property type="match status" value="1"/>
</dbReference>
<comment type="subcellular location">
    <subcellularLocation>
        <location evidence="1">Membrane</location>
        <topology evidence="1">Multi-pass membrane protein</topology>
    </subcellularLocation>
</comment>
<organism evidence="9 10">
    <name type="scientific">Fistulifera solaris</name>
    <name type="common">Oleaginous diatom</name>
    <dbReference type="NCBI Taxonomy" id="1519565"/>
    <lineage>
        <taxon>Eukaryota</taxon>
        <taxon>Sar</taxon>
        <taxon>Stramenopiles</taxon>
        <taxon>Ochrophyta</taxon>
        <taxon>Bacillariophyta</taxon>
        <taxon>Bacillariophyceae</taxon>
        <taxon>Bacillariophycidae</taxon>
        <taxon>Naviculales</taxon>
        <taxon>Naviculaceae</taxon>
        <taxon>Fistulifera</taxon>
    </lineage>
</organism>
<comment type="caution">
    <text evidence="9">The sequence shown here is derived from an EMBL/GenBank/DDBJ whole genome shotgun (WGS) entry which is preliminary data.</text>
</comment>
<proteinExistence type="inferred from homology"/>
<dbReference type="AlphaFoldDB" id="A0A1Z5K1B4"/>
<keyword evidence="4 6" id="KW-1133">Transmembrane helix</keyword>
<name>A0A1Z5K1B4_FISSO</name>
<dbReference type="InterPro" id="IPR039542">
    <property type="entry name" value="Erv_N"/>
</dbReference>
<protein>
    <recommendedName>
        <fullName evidence="11">Endoplasmic reticulum vesicle transporter C-terminal domain-containing protein</fullName>
    </recommendedName>
</protein>
<gene>
    <name evidence="9" type="ORF">FisN_1Lh580</name>
</gene>
<evidence type="ECO:0000259" key="7">
    <source>
        <dbReference type="Pfam" id="PF07970"/>
    </source>
</evidence>
<feature type="domain" description="Endoplasmic reticulum vesicle transporter C-terminal" evidence="7">
    <location>
        <begin position="136"/>
        <end position="318"/>
    </location>
</feature>
<evidence type="ECO:0000256" key="4">
    <source>
        <dbReference type="ARBA" id="ARBA00022989"/>
    </source>
</evidence>
<evidence type="ECO:0000259" key="8">
    <source>
        <dbReference type="Pfam" id="PF13850"/>
    </source>
</evidence>
<evidence type="ECO:0008006" key="11">
    <source>
        <dbReference type="Google" id="ProtNLM"/>
    </source>
</evidence>
<comment type="similarity">
    <text evidence="2">Belongs to the ERGIC family.</text>
</comment>
<evidence type="ECO:0000313" key="9">
    <source>
        <dbReference type="EMBL" id="GAX19949.1"/>
    </source>
</evidence>
<dbReference type="InterPro" id="IPR012936">
    <property type="entry name" value="Erv_C"/>
</dbReference>
<dbReference type="GO" id="GO:0005783">
    <property type="term" value="C:endoplasmic reticulum"/>
    <property type="evidence" value="ECO:0007669"/>
    <property type="project" value="TreeGrafter"/>
</dbReference>
<evidence type="ECO:0000313" key="10">
    <source>
        <dbReference type="Proteomes" id="UP000198406"/>
    </source>
</evidence>
<dbReference type="Pfam" id="PF07970">
    <property type="entry name" value="COPIIcoated_ERV"/>
    <property type="match status" value="1"/>
</dbReference>
<reference evidence="9 10" key="1">
    <citation type="journal article" date="2015" name="Plant Cell">
        <title>Oil accumulation by the oleaginous diatom Fistulifera solaris as revealed by the genome and transcriptome.</title>
        <authorList>
            <person name="Tanaka T."/>
            <person name="Maeda Y."/>
            <person name="Veluchamy A."/>
            <person name="Tanaka M."/>
            <person name="Abida H."/>
            <person name="Marechal E."/>
            <person name="Bowler C."/>
            <person name="Muto M."/>
            <person name="Sunaga Y."/>
            <person name="Tanaka M."/>
            <person name="Yoshino T."/>
            <person name="Taniguchi T."/>
            <person name="Fukuda Y."/>
            <person name="Nemoto M."/>
            <person name="Matsumoto M."/>
            <person name="Wong P.S."/>
            <person name="Aburatani S."/>
            <person name="Fujibuchi W."/>
        </authorList>
    </citation>
    <scope>NUCLEOTIDE SEQUENCE [LARGE SCALE GENOMIC DNA]</scope>
    <source>
        <strain evidence="9 10">JPCC DA0580</strain>
    </source>
</reference>
<evidence type="ECO:0000256" key="6">
    <source>
        <dbReference type="SAM" id="Phobius"/>
    </source>
</evidence>
<dbReference type="PANTHER" id="PTHR10984">
    <property type="entry name" value="ENDOPLASMIC RETICULUM-GOLGI INTERMEDIATE COMPARTMENT PROTEIN"/>
    <property type="match status" value="1"/>
</dbReference>
<keyword evidence="3 6" id="KW-0812">Transmembrane</keyword>
<dbReference type="PANTHER" id="PTHR10984:SF25">
    <property type="entry name" value="ENDOPLASMIC RETICULUM-GOLGI INTERMEDIATE COMPARTMENT PROTEIN 3"/>
    <property type="match status" value="1"/>
</dbReference>
<evidence type="ECO:0000256" key="3">
    <source>
        <dbReference type="ARBA" id="ARBA00022692"/>
    </source>
</evidence>
<evidence type="ECO:0000256" key="5">
    <source>
        <dbReference type="ARBA" id="ARBA00023136"/>
    </source>
</evidence>
<sequence length="335" mass="36165">MGFRRLDAFAKTRPDLQEKSAVGGAITAIAATCAGLLFVAQLVSYTIGTTQHSLHLARSQSTPISLLTEDARPGRNTKGRIPLFLHVTFPHLSCNQLDISLDGASLLTGELEKIHGKHSIEMYAPTNYDAAASNNAFKRGKGCTVVGHLSPQVVSGVLTIGISRPAWIESSRKIAMLGLADESTMAAELSHFNVSHFIHNIQFGDAFPFATEKPLEKRGHWIKNAYGGIAVEHIQVKLIPTMYKKLFTETLAYQVSLSEHTIQPATLVTKGVAFLPGLVLNYDFTPLAVYHSNGRDSFLVFLSSLISIVGGVFVTVGLLTGCLVHSAQAVAKKID</sequence>
<dbReference type="InterPro" id="IPR045888">
    <property type="entry name" value="Erv"/>
</dbReference>
<dbReference type="InParanoid" id="A0A1Z5K1B4"/>
<keyword evidence="5 6" id="KW-0472">Membrane</keyword>